<organism evidence="4 5">
    <name type="scientific">Gossypium barbadense</name>
    <name type="common">Sea Island cotton</name>
    <name type="synonym">Hibiscus barbadensis</name>
    <dbReference type="NCBI Taxonomy" id="3634"/>
    <lineage>
        <taxon>Eukaryota</taxon>
        <taxon>Viridiplantae</taxon>
        <taxon>Streptophyta</taxon>
        <taxon>Embryophyta</taxon>
        <taxon>Tracheophyta</taxon>
        <taxon>Spermatophyta</taxon>
        <taxon>Magnoliopsida</taxon>
        <taxon>eudicotyledons</taxon>
        <taxon>Gunneridae</taxon>
        <taxon>Pentapetalae</taxon>
        <taxon>rosids</taxon>
        <taxon>malvids</taxon>
        <taxon>Malvales</taxon>
        <taxon>Malvaceae</taxon>
        <taxon>Malvoideae</taxon>
        <taxon>Gossypium</taxon>
    </lineage>
</organism>
<dbReference type="InterPro" id="IPR013087">
    <property type="entry name" value="Znf_C2H2_type"/>
</dbReference>
<evidence type="ECO:0000256" key="1">
    <source>
        <dbReference type="SAM" id="Phobius"/>
    </source>
</evidence>
<protein>
    <submittedName>
        <fullName evidence="4">Uncharacterized protein</fullName>
    </submittedName>
</protein>
<proteinExistence type="predicted"/>
<dbReference type="PANTHER" id="PTHR47723">
    <property type="entry name" value="OS05G0353850 PROTEIN"/>
    <property type="match status" value="1"/>
</dbReference>
<keyword evidence="1" id="KW-0812">Transmembrane</keyword>
<dbReference type="Pfam" id="PF13456">
    <property type="entry name" value="RVT_3"/>
    <property type="match status" value="1"/>
</dbReference>
<dbReference type="Pfam" id="PF03134">
    <property type="entry name" value="TB2_DP1_HVA22"/>
    <property type="match status" value="1"/>
</dbReference>
<dbReference type="AlphaFoldDB" id="A0A2P5VRC5"/>
<dbReference type="GO" id="GO:0003676">
    <property type="term" value="F:nucleic acid binding"/>
    <property type="evidence" value="ECO:0007669"/>
    <property type="project" value="InterPro"/>
</dbReference>
<dbReference type="SUPFAM" id="SSF53098">
    <property type="entry name" value="Ribonuclease H-like"/>
    <property type="match status" value="1"/>
</dbReference>
<evidence type="ECO:0000259" key="2">
    <source>
        <dbReference type="Pfam" id="PF12874"/>
    </source>
</evidence>
<reference evidence="4 5" key="1">
    <citation type="submission" date="2015-01" db="EMBL/GenBank/DDBJ databases">
        <title>Genome of allotetraploid Gossypium barbadense reveals genomic plasticity and fiber elongation in cotton evolution.</title>
        <authorList>
            <person name="Chen X."/>
            <person name="Liu X."/>
            <person name="Zhao B."/>
            <person name="Zheng H."/>
            <person name="Hu Y."/>
            <person name="Lu G."/>
            <person name="Yang C."/>
            <person name="Chen J."/>
            <person name="Shan C."/>
            <person name="Zhang L."/>
            <person name="Zhou Y."/>
            <person name="Wang L."/>
            <person name="Guo W."/>
            <person name="Bai Y."/>
            <person name="Ruan J."/>
            <person name="Shangguan X."/>
            <person name="Mao Y."/>
            <person name="Jiang J."/>
            <person name="Zhu Y."/>
            <person name="Lei J."/>
            <person name="Kang H."/>
            <person name="Chen S."/>
            <person name="He X."/>
            <person name="Wang R."/>
            <person name="Wang Y."/>
            <person name="Chen J."/>
            <person name="Wang L."/>
            <person name="Yu S."/>
            <person name="Wang B."/>
            <person name="Wei J."/>
            <person name="Song S."/>
            <person name="Lu X."/>
            <person name="Gao Z."/>
            <person name="Gu W."/>
            <person name="Deng X."/>
            <person name="Ma D."/>
            <person name="Wang S."/>
            <person name="Liang W."/>
            <person name="Fang L."/>
            <person name="Cai C."/>
            <person name="Zhu X."/>
            <person name="Zhou B."/>
            <person name="Zhang Y."/>
            <person name="Chen Z."/>
            <person name="Xu S."/>
            <person name="Zhu R."/>
            <person name="Wang S."/>
            <person name="Zhang T."/>
            <person name="Zhao G."/>
        </authorList>
    </citation>
    <scope>NUCLEOTIDE SEQUENCE [LARGE SCALE GENOMIC DNA]</scope>
    <source>
        <strain evidence="5">cv. Xinhai21</strain>
        <tissue evidence="4">Leaf</tissue>
    </source>
</reference>
<feature type="transmembrane region" description="Helical" evidence="1">
    <location>
        <begin position="80"/>
        <end position="101"/>
    </location>
</feature>
<dbReference type="EMBL" id="KZ671365">
    <property type="protein sequence ID" value="PPR81340.1"/>
    <property type="molecule type" value="Genomic_DNA"/>
</dbReference>
<evidence type="ECO:0000313" key="4">
    <source>
        <dbReference type="EMBL" id="PPR81340.1"/>
    </source>
</evidence>
<feature type="transmembrane region" description="Helical" evidence="1">
    <location>
        <begin position="48"/>
        <end position="68"/>
    </location>
</feature>
<dbReference type="InterPro" id="IPR002156">
    <property type="entry name" value="RNaseH_domain"/>
</dbReference>
<dbReference type="InterPro" id="IPR036397">
    <property type="entry name" value="RNaseH_sf"/>
</dbReference>
<dbReference type="OrthoDB" id="966939at2759"/>
<keyword evidence="1" id="KW-1133">Transmembrane helix</keyword>
<feature type="transmembrane region" description="Helical" evidence="1">
    <location>
        <begin position="12"/>
        <end position="36"/>
    </location>
</feature>
<keyword evidence="1" id="KW-0472">Membrane</keyword>
<dbReference type="InterPro" id="IPR004345">
    <property type="entry name" value="TB2_DP1_HVA22"/>
</dbReference>
<dbReference type="PANTHER" id="PTHR47723:SF19">
    <property type="entry name" value="POLYNUCLEOTIDYL TRANSFERASE, RIBONUCLEASE H-LIKE SUPERFAMILY PROTEIN"/>
    <property type="match status" value="1"/>
</dbReference>
<feature type="domain" description="C2H2-type" evidence="2">
    <location>
        <begin position="192"/>
        <end position="216"/>
    </location>
</feature>
<feature type="domain" description="RNase H type-1" evidence="3">
    <location>
        <begin position="284"/>
        <end position="402"/>
    </location>
</feature>
<dbReference type="InterPro" id="IPR044730">
    <property type="entry name" value="RNase_H-like_dom_plant"/>
</dbReference>
<dbReference type="Pfam" id="PF12874">
    <property type="entry name" value="zf-met"/>
    <property type="match status" value="1"/>
</dbReference>
<dbReference type="Proteomes" id="UP000239757">
    <property type="component" value="Unassembled WGS sequence"/>
</dbReference>
<sequence>MGFWEAFVELLANIFTVLCWPSFTLIYPLFVSIRIMETNSSLKNQQCLTYWVLFAFITMVELTLGNILKWFPFWPYAKGVATILLVTPYFGGASYVFSLLIRPYFIEKRWDIMFFPKKKGFVLHEANGTVGDADTSTLTNGPKSEKLTTDQMRNIIHCNDGASKQGRYYGNVNISYGNTEVISTQKRVQKEWSCVLCLISTSSEYCLKEHLRGKKHKTKEYELRVGALPLKETCMLSSMPKKVEKVVLFRNLNIETWSGLLHPVTRSIRWCKWKKPEIGCVKLNTDGSVDAGNSGFGGLLRDYRGEPLCAFVCKAPQGDTFLVELWPIWRGLVLASGLGVKVIWVESDSKSVVKTINQEQPYGPKSSQCLRQIWKLLTKFENYRVTHSWRETNKAADHLSRMVLRENDVVLWPADFPDTLNSIIKDDAQGKTYLRR</sequence>
<evidence type="ECO:0000313" key="5">
    <source>
        <dbReference type="Proteomes" id="UP000239757"/>
    </source>
</evidence>
<gene>
    <name evidence="4" type="ORF">GOBAR_AA39374</name>
</gene>
<dbReference type="InterPro" id="IPR012337">
    <property type="entry name" value="RNaseH-like_sf"/>
</dbReference>
<evidence type="ECO:0000259" key="3">
    <source>
        <dbReference type="Pfam" id="PF13456"/>
    </source>
</evidence>
<dbReference type="SUPFAM" id="SSF57667">
    <property type="entry name" value="beta-beta-alpha zinc fingers"/>
    <property type="match status" value="1"/>
</dbReference>
<dbReference type="GO" id="GO:0004523">
    <property type="term" value="F:RNA-DNA hybrid ribonuclease activity"/>
    <property type="evidence" value="ECO:0007669"/>
    <property type="project" value="InterPro"/>
</dbReference>
<dbReference type="InterPro" id="IPR053151">
    <property type="entry name" value="RNase_H-like"/>
</dbReference>
<name>A0A2P5VRC5_GOSBA</name>
<dbReference type="InterPro" id="IPR036236">
    <property type="entry name" value="Znf_C2H2_sf"/>
</dbReference>
<dbReference type="CDD" id="cd06222">
    <property type="entry name" value="RNase_H_like"/>
    <property type="match status" value="1"/>
</dbReference>
<dbReference type="Gene3D" id="3.30.160.60">
    <property type="entry name" value="Classic Zinc Finger"/>
    <property type="match status" value="1"/>
</dbReference>
<dbReference type="Gene3D" id="3.30.420.10">
    <property type="entry name" value="Ribonuclease H-like superfamily/Ribonuclease H"/>
    <property type="match status" value="1"/>
</dbReference>
<accession>A0A2P5VRC5</accession>